<dbReference type="SUPFAM" id="SSF52374">
    <property type="entry name" value="Nucleotidylyl transferase"/>
    <property type="match status" value="1"/>
</dbReference>
<dbReference type="HAMAP" id="MF_02006">
    <property type="entry name" value="Tyr_tRNA_synth_type1"/>
    <property type="match status" value="1"/>
</dbReference>
<evidence type="ECO:0000256" key="8">
    <source>
        <dbReference type="ARBA" id="ARBA00033323"/>
    </source>
</evidence>
<reference evidence="13" key="1">
    <citation type="journal article" date="2021" name="New Phytol.">
        <title>Evolutionary innovations through gain and loss of genes in the ectomycorrhizal Boletales.</title>
        <authorList>
            <person name="Wu G."/>
            <person name="Miyauchi S."/>
            <person name="Morin E."/>
            <person name="Kuo A."/>
            <person name="Drula E."/>
            <person name="Varga T."/>
            <person name="Kohler A."/>
            <person name="Feng B."/>
            <person name="Cao Y."/>
            <person name="Lipzen A."/>
            <person name="Daum C."/>
            <person name="Hundley H."/>
            <person name="Pangilinan J."/>
            <person name="Johnson J."/>
            <person name="Barry K."/>
            <person name="LaButti K."/>
            <person name="Ng V."/>
            <person name="Ahrendt S."/>
            <person name="Min B."/>
            <person name="Choi I.G."/>
            <person name="Park H."/>
            <person name="Plett J.M."/>
            <person name="Magnuson J."/>
            <person name="Spatafora J.W."/>
            <person name="Nagy L.G."/>
            <person name="Henrissat B."/>
            <person name="Grigoriev I.V."/>
            <person name="Yang Z.L."/>
            <person name="Xu J."/>
            <person name="Martin F.M."/>
        </authorList>
    </citation>
    <scope>NUCLEOTIDE SEQUENCE</scope>
    <source>
        <strain evidence="13">KKN 215</strain>
    </source>
</reference>
<evidence type="ECO:0000256" key="10">
    <source>
        <dbReference type="PROSITE-ProRule" id="PRU00182"/>
    </source>
</evidence>
<feature type="domain" description="Tyrosine--tRNA ligase SYY-like C-terminal" evidence="12">
    <location>
        <begin position="414"/>
        <end position="476"/>
    </location>
</feature>
<dbReference type="PRINTS" id="PR01040">
    <property type="entry name" value="TRNASYNTHTYR"/>
</dbReference>
<dbReference type="GO" id="GO:0005524">
    <property type="term" value="F:ATP binding"/>
    <property type="evidence" value="ECO:0007669"/>
    <property type="project" value="UniProtKB-KW"/>
</dbReference>
<dbReference type="EMBL" id="JAEVFJ010000078">
    <property type="protein sequence ID" value="KAH8071905.1"/>
    <property type="molecule type" value="Genomic_DNA"/>
</dbReference>
<dbReference type="GO" id="GO:0004831">
    <property type="term" value="F:tyrosine-tRNA ligase activity"/>
    <property type="evidence" value="ECO:0007669"/>
    <property type="project" value="UniProtKB-EC"/>
</dbReference>
<keyword evidence="5 10" id="KW-0694">RNA-binding</keyword>
<dbReference type="InterPro" id="IPR002307">
    <property type="entry name" value="Tyr-tRNA-ligase"/>
</dbReference>
<dbReference type="InterPro" id="IPR001412">
    <property type="entry name" value="aa-tRNA-synth_I_CS"/>
</dbReference>
<dbReference type="FunFam" id="1.10.240.10:FF:000001">
    <property type="entry name" value="Tyrosine--tRNA ligase"/>
    <property type="match status" value="1"/>
</dbReference>
<dbReference type="CDD" id="cd00805">
    <property type="entry name" value="TyrRS_core"/>
    <property type="match status" value="1"/>
</dbReference>
<dbReference type="NCBIfam" id="TIGR00234">
    <property type="entry name" value="tyrS"/>
    <property type="match status" value="1"/>
</dbReference>
<keyword evidence="4 11" id="KW-0067">ATP-binding</keyword>
<dbReference type="InterPro" id="IPR036986">
    <property type="entry name" value="S4_RNA-bd_sf"/>
</dbReference>
<dbReference type="InterPro" id="IPR024088">
    <property type="entry name" value="Tyr-tRNA-ligase_bac-type"/>
</dbReference>
<dbReference type="GO" id="GO:0003723">
    <property type="term" value="F:RNA binding"/>
    <property type="evidence" value="ECO:0007669"/>
    <property type="project" value="UniProtKB-KW"/>
</dbReference>
<dbReference type="SUPFAM" id="SSF55174">
    <property type="entry name" value="Alpha-L RNA-binding motif"/>
    <property type="match status" value="1"/>
</dbReference>
<comment type="caution">
    <text evidence="13">The sequence shown here is derived from an EMBL/GenBank/DDBJ whole genome shotgun (WGS) entry which is preliminary data.</text>
</comment>
<evidence type="ECO:0000259" key="12">
    <source>
        <dbReference type="Pfam" id="PF22421"/>
    </source>
</evidence>
<dbReference type="Gene3D" id="3.40.50.620">
    <property type="entry name" value="HUPs"/>
    <property type="match status" value="1"/>
</dbReference>
<evidence type="ECO:0000256" key="5">
    <source>
        <dbReference type="ARBA" id="ARBA00022884"/>
    </source>
</evidence>
<evidence type="ECO:0000313" key="14">
    <source>
        <dbReference type="Proteomes" id="UP000813824"/>
    </source>
</evidence>
<comment type="similarity">
    <text evidence="11">Belongs to the class-I aminoacyl-tRNA synthetase family.</text>
</comment>
<evidence type="ECO:0000256" key="4">
    <source>
        <dbReference type="ARBA" id="ARBA00022840"/>
    </source>
</evidence>
<dbReference type="AlphaFoldDB" id="A0A8K0XJN9"/>
<proteinExistence type="inferred from homology"/>
<evidence type="ECO:0000256" key="2">
    <source>
        <dbReference type="ARBA" id="ARBA00022598"/>
    </source>
</evidence>
<keyword evidence="6 11" id="KW-0648">Protein biosynthesis</keyword>
<dbReference type="PANTHER" id="PTHR11766">
    <property type="entry name" value="TYROSYL-TRNA SYNTHETASE"/>
    <property type="match status" value="1"/>
</dbReference>
<dbReference type="PROSITE" id="PS50889">
    <property type="entry name" value="S4"/>
    <property type="match status" value="1"/>
</dbReference>
<dbReference type="Proteomes" id="UP000813824">
    <property type="component" value="Unassembled WGS sequence"/>
</dbReference>
<dbReference type="GO" id="GO:0005829">
    <property type="term" value="C:cytosol"/>
    <property type="evidence" value="ECO:0007669"/>
    <property type="project" value="TreeGrafter"/>
</dbReference>
<dbReference type="GO" id="GO:0006437">
    <property type="term" value="P:tyrosyl-tRNA aminoacylation"/>
    <property type="evidence" value="ECO:0007669"/>
    <property type="project" value="InterPro"/>
</dbReference>
<dbReference type="PANTHER" id="PTHR11766:SF0">
    <property type="entry name" value="TYROSINE--TRNA LIGASE, MITOCHONDRIAL"/>
    <property type="match status" value="1"/>
</dbReference>
<dbReference type="Pfam" id="PF00579">
    <property type="entry name" value="tRNA-synt_1b"/>
    <property type="match status" value="1"/>
</dbReference>
<gene>
    <name evidence="13" type="ORF">BXZ70DRAFT_902974</name>
</gene>
<evidence type="ECO:0000256" key="1">
    <source>
        <dbReference type="ARBA" id="ARBA00013160"/>
    </source>
</evidence>
<dbReference type="InterPro" id="IPR054608">
    <property type="entry name" value="SYY-like_C"/>
</dbReference>
<keyword evidence="3 11" id="KW-0547">Nucleotide-binding</keyword>
<dbReference type="InterPro" id="IPR002305">
    <property type="entry name" value="aa-tRNA-synth_Ic"/>
</dbReference>
<evidence type="ECO:0000256" key="9">
    <source>
        <dbReference type="ARBA" id="ARBA00048248"/>
    </source>
</evidence>
<keyword evidence="14" id="KW-1185">Reference proteome</keyword>
<evidence type="ECO:0000256" key="6">
    <source>
        <dbReference type="ARBA" id="ARBA00022917"/>
    </source>
</evidence>
<sequence length="483" mass="53244">MSTTLQVPLRAFRRASPRHLRSLRSPQWIRSYHAEGGVLEELEARGLVSQVTSRQKLQNFLQKPTVVYAGIDPTADYLHVGHLLPLITLYHFHLHGHRVIPLIGGATGLVGDPSGRDTERQLTGSAVVEDNVRSLKSAVSQFFSQADKYVRRRAPTAPFEEAEIKAKNNLSWFKNMDLLAFLRKVGVHARVNTMIARDSVQSRLSSQQGISFTEFTYQLLQAYDFYHLHKEYGCAIQVGGSDQWGNILSGIDLINRLMPEVGPDGGHVEKVFGVTTPLLTTSSGAKFGKSAGNAVALEVGKTSVLDFYQFFLRVPDADVGKYLKMFTLLPLPMIEARIKEHEEKPEARLAQKLLAAEVTELVHGDASVRTAEVATRLLYDGPTTSIPKANSAEIIDALRGDPRLKFCSASEAYSTTIAKLAAIHGLVPSNSAARTLIASKGLYLNSTPVRDIHQQLTEDDLLDKQCVILRVGSKRQIVVALTN</sequence>
<dbReference type="Gene3D" id="3.10.290.10">
    <property type="entry name" value="RNA-binding S4 domain"/>
    <property type="match status" value="1"/>
</dbReference>
<accession>A0A8K0XJN9</accession>
<protein>
    <recommendedName>
        <fullName evidence="1 11">Tyrosine--tRNA ligase</fullName>
        <ecNumber evidence="1 11">6.1.1.1</ecNumber>
    </recommendedName>
    <alternativeName>
        <fullName evidence="8 11">Tyrosyl-tRNA synthetase</fullName>
    </alternativeName>
</protein>
<dbReference type="Pfam" id="PF22421">
    <property type="entry name" value="SYY_C-terminal"/>
    <property type="match status" value="1"/>
</dbReference>
<dbReference type="EC" id="6.1.1.1" evidence="1 11"/>
<organism evidence="13 14">
    <name type="scientific">Cristinia sonorae</name>
    <dbReference type="NCBI Taxonomy" id="1940300"/>
    <lineage>
        <taxon>Eukaryota</taxon>
        <taxon>Fungi</taxon>
        <taxon>Dikarya</taxon>
        <taxon>Basidiomycota</taxon>
        <taxon>Agaricomycotina</taxon>
        <taxon>Agaricomycetes</taxon>
        <taxon>Agaricomycetidae</taxon>
        <taxon>Agaricales</taxon>
        <taxon>Pleurotineae</taxon>
        <taxon>Stephanosporaceae</taxon>
        <taxon>Cristinia</taxon>
    </lineage>
</organism>
<name>A0A8K0XJN9_9AGAR</name>
<dbReference type="Gene3D" id="1.10.240.10">
    <property type="entry name" value="Tyrosyl-Transfer RNA Synthetase"/>
    <property type="match status" value="1"/>
</dbReference>
<dbReference type="InterPro" id="IPR024107">
    <property type="entry name" value="Tyr-tRNA-ligase_bac_1"/>
</dbReference>
<evidence type="ECO:0000256" key="3">
    <source>
        <dbReference type="ARBA" id="ARBA00022741"/>
    </source>
</evidence>
<dbReference type="GO" id="GO:0005739">
    <property type="term" value="C:mitochondrion"/>
    <property type="evidence" value="ECO:0007669"/>
    <property type="project" value="TreeGrafter"/>
</dbReference>
<dbReference type="OrthoDB" id="337870at2759"/>
<dbReference type="PROSITE" id="PS00178">
    <property type="entry name" value="AA_TRNA_LIGASE_I"/>
    <property type="match status" value="1"/>
</dbReference>
<keyword evidence="7 11" id="KW-0030">Aminoacyl-tRNA synthetase</keyword>
<dbReference type="InterPro" id="IPR014729">
    <property type="entry name" value="Rossmann-like_a/b/a_fold"/>
</dbReference>
<evidence type="ECO:0000256" key="7">
    <source>
        <dbReference type="ARBA" id="ARBA00023146"/>
    </source>
</evidence>
<keyword evidence="2 11" id="KW-0436">Ligase</keyword>
<comment type="catalytic activity">
    <reaction evidence="9 11">
        <text>tRNA(Tyr) + L-tyrosine + ATP = L-tyrosyl-tRNA(Tyr) + AMP + diphosphate + H(+)</text>
        <dbReference type="Rhea" id="RHEA:10220"/>
        <dbReference type="Rhea" id="RHEA-COMP:9706"/>
        <dbReference type="Rhea" id="RHEA-COMP:9707"/>
        <dbReference type="ChEBI" id="CHEBI:15378"/>
        <dbReference type="ChEBI" id="CHEBI:30616"/>
        <dbReference type="ChEBI" id="CHEBI:33019"/>
        <dbReference type="ChEBI" id="CHEBI:58315"/>
        <dbReference type="ChEBI" id="CHEBI:78442"/>
        <dbReference type="ChEBI" id="CHEBI:78536"/>
        <dbReference type="ChEBI" id="CHEBI:456215"/>
        <dbReference type="EC" id="6.1.1.1"/>
    </reaction>
</comment>
<evidence type="ECO:0000256" key="11">
    <source>
        <dbReference type="RuleBase" id="RU361234"/>
    </source>
</evidence>
<evidence type="ECO:0000313" key="13">
    <source>
        <dbReference type="EMBL" id="KAH8071905.1"/>
    </source>
</evidence>